<feature type="coiled-coil region" evidence="1">
    <location>
        <begin position="419"/>
        <end position="453"/>
    </location>
</feature>
<feature type="compositionally biased region" description="Polar residues" evidence="2">
    <location>
        <begin position="369"/>
        <end position="380"/>
    </location>
</feature>
<proteinExistence type="predicted"/>
<name>A0A177BV45_9PLEO</name>
<dbReference type="Proteomes" id="UP000077069">
    <property type="component" value="Unassembled WGS sequence"/>
</dbReference>
<evidence type="ECO:0000256" key="1">
    <source>
        <dbReference type="SAM" id="Coils"/>
    </source>
</evidence>
<sequence>MPPVQSDLSPVAQLVDSLTQSLEASIRAKDTAAAREAFSEHLDRLKPLRESATVGEREEFWVAAAWWGVHHLARLKVATLAKRTAPVDVDLVTESRKLTAIADIYQSWGKSALDSLRESLPLPSRPGRDFVEQFRRVAAHSTLDEVTQKLPELYYNRLPQLRQPNRPVFLQCDGKHSVITSDLKAYFRKEIEPAILAQKPVARVSARASRRKRRKTEAHGSVDVLPEPNGDSDVEIERPRAAPSPLLASSPPRIPNPDVRTETPPVAPSPLPSSNRSRALIPDVHSEEPRVSLLPLPPQSPSGVSITVNIDQGSDISAATRRSSLNIYQQVDDILTRENDRPDGAHTVERPSYGATPVRRNSPGHAMQRQPQSSPNSQCESPAAGRREEARQKMRNAIQRAPKPALDVLHFICQLTQSEDELQGRNLGARKALANAEAELKKVEKAVSKLVTSEETLDDFLASSKERLASTRNFRKRFDASLRDASNIAAQAGITNLFPPSMHTDQWAEVEQKQEKILETAHDLQGNLNSASAALDAKRVELNKVEEEKKDVQEQRAATVEILRLADSKWPFSELADLYFQAQGPA</sequence>
<feature type="coiled-coil region" evidence="1">
    <location>
        <begin position="528"/>
        <end position="562"/>
    </location>
</feature>
<feature type="region of interest" description="Disordered" evidence="2">
    <location>
        <begin position="335"/>
        <end position="395"/>
    </location>
</feature>
<dbReference type="EMBL" id="KV441568">
    <property type="protein sequence ID" value="OAF98528.1"/>
    <property type="molecule type" value="Genomic_DNA"/>
</dbReference>
<dbReference type="GeneID" id="28765801"/>
<dbReference type="OrthoDB" id="10566960at2759"/>
<feature type="compositionally biased region" description="Low complexity" evidence="2">
    <location>
        <begin position="241"/>
        <end position="251"/>
    </location>
</feature>
<keyword evidence="4" id="KW-1185">Reference proteome</keyword>
<dbReference type="InParanoid" id="A0A177BV45"/>
<accession>A0A177BV45</accession>
<gene>
    <name evidence="3" type="ORF">CC84DRAFT_1210780</name>
</gene>
<keyword evidence="1" id="KW-0175">Coiled coil</keyword>
<dbReference type="AlphaFoldDB" id="A0A177BV45"/>
<organism evidence="3 4">
    <name type="scientific">Paraphaeosphaeria sporulosa</name>
    <dbReference type="NCBI Taxonomy" id="1460663"/>
    <lineage>
        <taxon>Eukaryota</taxon>
        <taxon>Fungi</taxon>
        <taxon>Dikarya</taxon>
        <taxon>Ascomycota</taxon>
        <taxon>Pezizomycotina</taxon>
        <taxon>Dothideomycetes</taxon>
        <taxon>Pleosporomycetidae</taxon>
        <taxon>Pleosporales</taxon>
        <taxon>Massarineae</taxon>
        <taxon>Didymosphaeriaceae</taxon>
        <taxon>Paraphaeosphaeria</taxon>
    </lineage>
</organism>
<feature type="region of interest" description="Disordered" evidence="2">
    <location>
        <begin position="200"/>
        <end position="277"/>
    </location>
</feature>
<reference evidence="3 4" key="1">
    <citation type="submission" date="2016-05" db="EMBL/GenBank/DDBJ databases">
        <title>Comparative analysis of secretome profiles of manganese(II)-oxidizing ascomycete fungi.</title>
        <authorList>
            <consortium name="DOE Joint Genome Institute"/>
            <person name="Zeiner C.A."/>
            <person name="Purvine S.O."/>
            <person name="Zink E.M."/>
            <person name="Wu S."/>
            <person name="Pasa-Tolic L."/>
            <person name="Chaput D.L."/>
            <person name="Haridas S."/>
            <person name="Grigoriev I.V."/>
            <person name="Santelli C.M."/>
            <person name="Hansel C.M."/>
        </authorList>
    </citation>
    <scope>NUCLEOTIDE SEQUENCE [LARGE SCALE GENOMIC DNA]</scope>
    <source>
        <strain evidence="3 4">AP3s5-JAC2a</strain>
    </source>
</reference>
<feature type="compositionally biased region" description="Basic and acidic residues" evidence="2">
    <location>
        <begin position="335"/>
        <end position="349"/>
    </location>
</feature>
<evidence type="ECO:0000256" key="2">
    <source>
        <dbReference type="SAM" id="MobiDB-lite"/>
    </source>
</evidence>
<dbReference type="RefSeq" id="XP_018028894.1">
    <property type="nucleotide sequence ID" value="XM_018182315.1"/>
</dbReference>
<protein>
    <submittedName>
        <fullName evidence="3">Uncharacterized protein</fullName>
    </submittedName>
</protein>
<evidence type="ECO:0000313" key="4">
    <source>
        <dbReference type="Proteomes" id="UP000077069"/>
    </source>
</evidence>
<evidence type="ECO:0000313" key="3">
    <source>
        <dbReference type="EMBL" id="OAF98528.1"/>
    </source>
</evidence>